<dbReference type="SUPFAM" id="SSF50685">
    <property type="entry name" value="Barwin-like endoglucanases"/>
    <property type="match status" value="1"/>
</dbReference>
<evidence type="ECO:0000313" key="5">
    <source>
        <dbReference type="Proteomes" id="UP001153365"/>
    </source>
</evidence>
<feature type="signal peptide" evidence="2">
    <location>
        <begin position="1"/>
        <end position="19"/>
    </location>
</feature>
<dbReference type="InterPro" id="IPR036908">
    <property type="entry name" value="RlpA-like_sf"/>
</dbReference>
<keyword evidence="1 2" id="KW-0732">Signal</keyword>
<dbReference type="AlphaFoldDB" id="A0AAV0BKW2"/>
<dbReference type="Gene3D" id="2.40.40.10">
    <property type="entry name" value="RlpA-like domain"/>
    <property type="match status" value="1"/>
</dbReference>
<dbReference type="CDD" id="cd22191">
    <property type="entry name" value="DPBB_RlpA_EXP_N-like"/>
    <property type="match status" value="1"/>
</dbReference>
<dbReference type="InterPro" id="IPR051477">
    <property type="entry name" value="Expansin_CellWall"/>
</dbReference>
<sequence length="132" mass="14063">MFYVTVSLLVSLCFLSVSGLPTTSPATPQKAQPIQKRYSGRATWFIPDTGACGDKNSESDYIVAMNQAQYNGGSNCHKTVNIKNQANGKSVTAKVTDKCPGCSYGSLDLSPSTFKALGSLDTGVLPINWDMS</sequence>
<accession>A0AAV0BKW2</accession>
<dbReference type="Pfam" id="PF03330">
    <property type="entry name" value="DPBB_1"/>
    <property type="match status" value="1"/>
</dbReference>
<dbReference type="InterPro" id="IPR009009">
    <property type="entry name" value="RlpA-like_DPBB"/>
</dbReference>
<dbReference type="Proteomes" id="UP001153365">
    <property type="component" value="Unassembled WGS sequence"/>
</dbReference>
<dbReference type="PANTHER" id="PTHR31836">
    <property type="match status" value="1"/>
</dbReference>
<evidence type="ECO:0000313" key="4">
    <source>
        <dbReference type="EMBL" id="CAH7687256.1"/>
    </source>
</evidence>
<organism evidence="4 5">
    <name type="scientific">Phakopsora pachyrhizi</name>
    <name type="common">Asian soybean rust disease fungus</name>
    <dbReference type="NCBI Taxonomy" id="170000"/>
    <lineage>
        <taxon>Eukaryota</taxon>
        <taxon>Fungi</taxon>
        <taxon>Dikarya</taxon>
        <taxon>Basidiomycota</taxon>
        <taxon>Pucciniomycotina</taxon>
        <taxon>Pucciniomycetes</taxon>
        <taxon>Pucciniales</taxon>
        <taxon>Phakopsoraceae</taxon>
        <taxon>Phakopsora</taxon>
    </lineage>
</organism>
<evidence type="ECO:0000256" key="2">
    <source>
        <dbReference type="SAM" id="SignalP"/>
    </source>
</evidence>
<feature type="chain" id="PRO_5043437764" evidence="2">
    <location>
        <begin position="20"/>
        <end position="132"/>
    </location>
</feature>
<name>A0AAV0BKW2_PHAPC</name>
<keyword evidence="5" id="KW-1185">Reference proteome</keyword>
<protein>
    <submittedName>
        <fullName evidence="4">RlpA-like double-psi beta-barrel-protein domain-containing protein-containing protein</fullName>
    </submittedName>
</protein>
<dbReference type="EMBL" id="CALTRL010005845">
    <property type="protein sequence ID" value="CAH7687256.1"/>
    <property type="molecule type" value="Genomic_DNA"/>
</dbReference>
<evidence type="ECO:0000259" key="3">
    <source>
        <dbReference type="Pfam" id="PF03330"/>
    </source>
</evidence>
<evidence type="ECO:0000256" key="1">
    <source>
        <dbReference type="ARBA" id="ARBA00022729"/>
    </source>
</evidence>
<proteinExistence type="predicted"/>
<comment type="caution">
    <text evidence="4">The sequence shown here is derived from an EMBL/GenBank/DDBJ whole genome shotgun (WGS) entry which is preliminary data.</text>
</comment>
<feature type="domain" description="RlpA-like protein double-psi beta-barrel" evidence="3">
    <location>
        <begin position="39"/>
        <end position="128"/>
    </location>
</feature>
<reference evidence="4" key="1">
    <citation type="submission" date="2022-06" db="EMBL/GenBank/DDBJ databases">
        <authorList>
            <consortium name="SYNGENTA / RWTH Aachen University"/>
        </authorList>
    </citation>
    <scope>NUCLEOTIDE SEQUENCE</scope>
</reference>
<dbReference type="PANTHER" id="PTHR31836:SF25">
    <property type="entry name" value="RLPA-LIKE PROTEIN DOUBLE-PSI BETA-BARREL DOMAIN-CONTAINING PROTEIN"/>
    <property type="match status" value="1"/>
</dbReference>
<gene>
    <name evidence="4" type="ORF">PPACK8108_LOCUS22011</name>
</gene>